<name>A0A2M8F8W6_9BACT</name>
<evidence type="ECO:0000313" key="1">
    <source>
        <dbReference type="EMBL" id="PJC52185.1"/>
    </source>
</evidence>
<protein>
    <submittedName>
        <fullName evidence="1">Uncharacterized protein</fullName>
    </submittedName>
</protein>
<accession>A0A2M8F8W6</accession>
<comment type="caution">
    <text evidence="1">The sequence shown here is derived from an EMBL/GenBank/DDBJ whole genome shotgun (WGS) entry which is preliminary data.</text>
</comment>
<dbReference type="Proteomes" id="UP000231456">
    <property type="component" value="Unassembled WGS sequence"/>
</dbReference>
<gene>
    <name evidence="1" type="ORF">CO030_04245</name>
</gene>
<proteinExistence type="predicted"/>
<dbReference type="EMBL" id="PFRH01000130">
    <property type="protein sequence ID" value="PJC52185.1"/>
    <property type="molecule type" value="Genomic_DNA"/>
</dbReference>
<dbReference type="AlphaFoldDB" id="A0A2M8F8W6"/>
<reference evidence="2" key="1">
    <citation type="submission" date="2017-09" db="EMBL/GenBank/DDBJ databases">
        <title>Depth-based differentiation of microbial function through sediment-hosted aquifers and enrichment of novel symbionts in the deep terrestrial subsurface.</title>
        <authorList>
            <person name="Probst A.J."/>
            <person name="Ladd B."/>
            <person name="Jarett J.K."/>
            <person name="Geller-Mcgrath D.E."/>
            <person name="Sieber C.M.K."/>
            <person name="Emerson J.B."/>
            <person name="Anantharaman K."/>
            <person name="Thomas B.C."/>
            <person name="Malmstrom R."/>
            <person name="Stieglmeier M."/>
            <person name="Klingl A."/>
            <person name="Woyke T."/>
            <person name="Ryan C.M."/>
            <person name="Banfield J.F."/>
        </authorList>
    </citation>
    <scope>NUCLEOTIDE SEQUENCE [LARGE SCALE GENOMIC DNA]</scope>
</reference>
<organism evidence="1 2">
    <name type="scientific">Candidatus Magasanikbacteria bacterium CG_4_9_14_0_2_um_filter_42_11</name>
    <dbReference type="NCBI Taxonomy" id="1974643"/>
    <lineage>
        <taxon>Bacteria</taxon>
        <taxon>Candidatus Magasanikiibacteriota</taxon>
    </lineage>
</organism>
<sequence>MAEGPPIPPNELGVETPKNITFEELLQKRSNHDIAILIQKHPSIQNENILKLLSELNVPSEIISLLKADTSRFTKNRNLAHMLRLLGRQGVEREFAIAFIENTASIWEESEKAIREEGYDSEHNLQNANFILGAEGSNTTLFWTFAPYLFRELTNRGLDQSRAIKTILVWAKKAEKTVDHKRPKFHVSLQGLEFTNKYPADKEYVLSPNPEDISHKFTVQTAKHIADLLLPKEQK</sequence>
<evidence type="ECO:0000313" key="2">
    <source>
        <dbReference type="Proteomes" id="UP000231456"/>
    </source>
</evidence>